<dbReference type="Proteomes" id="UP000190831">
    <property type="component" value="Chromosome G"/>
</dbReference>
<protein>
    <submittedName>
        <fullName evidence="1">LAFE_0G05072g1_1</fullName>
    </submittedName>
</protein>
<dbReference type="GO" id="GO:0030687">
    <property type="term" value="C:preribosome, large subunit precursor"/>
    <property type="evidence" value="ECO:0007669"/>
    <property type="project" value="TreeGrafter"/>
</dbReference>
<gene>
    <name evidence="1" type="ORF">LAFE_0G05072G</name>
</gene>
<keyword evidence="2" id="KW-1185">Reference proteome</keyword>
<proteinExistence type="predicted"/>
<dbReference type="GO" id="GO:0000470">
    <property type="term" value="P:maturation of LSU-rRNA"/>
    <property type="evidence" value="ECO:0007669"/>
    <property type="project" value="TreeGrafter"/>
</dbReference>
<dbReference type="STRING" id="4955.A0A1G4MHF2"/>
<dbReference type="GO" id="GO:0004519">
    <property type="term" value="F:endonuclease activity"/>
    <property type="evidence" value="ECO:0007669"/>
    <property type="project" value="InterPro"/>
</dbReference>
<dbReference type="EMBL" id="LT598486">
    <property type="protein sequence ID" value="SCW03194.1"/>
    <property type="molecule type" value="Genomic_DNA"/>
</dbReference>
<dbReference type="OrthoDB" id="10263222at2759"/>
<name>A0A1G4MHF2_LACFM</name>
<evidence type="ECO:0000313" key="2">
    <source>
        <dbReference type="Proteomes" id="UP000190831"/>
    </source>
</evidence>
<dbReference type="OMA" id="HWGTHER"/>
<evidence type="ECO:0000313" key="1">
    <source>
        <dbReference type="EMBL" id="SCW03194.1"/>
    </source>
</evidence>
<dbReference type="GO" id="GO:0000460">
    <property type="term" value="P:maturation of 5.8S rRNA"/>
    <property type="evidence" value="ECO:0007669"/>
    <property type="project" value="TreeGrafter"/>
</dbReference>
<sequence length="454" mass="51805">MRGYEPRIVPWRSRDELEELKNWLFPNKNAGKDMRSRGVLKIKSWETKGPFVPHTIEATGQLLEAILMDEAEQGAEGAKRLAYTMAMVRFVNGLLDPTQQSQFAIPLHTLAQRMGLPSWFVELRHCGTHERELPSLEMLRMASLEALEWLWTNYWNADEMKDNGDTGDAEVAEDTEVFEITAVSTVISEIPAIADLMNAGTHIWKHQRVSSSFTGEEPASKKAKHVESPEKRVERFVGNAKEAWKATKSQPDVFIEEFMLQYEKLHAPVLKLLAERIHPFGYELCRWTLEAYGKTLKEGTSVLRRKFDATRLQKFLSGVCDAALDPNRILTHAARWTELLRENPNYVSLTLLQSITSNLEKLGDKTRRRFTNEAGELRALAERLAARTSASELELYQIAGKPRRRAAEEIHKSTTPVPSTAAAILDDLAQLRQRRRPRLWQPVPNWTPRPFGQA</sequence>
<dbReference type="Pfam" id="PF04031">
    <property type="entry name" value="Las1"/>
    <property type="match status" value="1"/>
</dbReference>
<dbReference type="AlphaFoldDB" id="A0A1G4MHF2"/>
<dbReference type="PANTHER" id="PTHR15002">
    <property type="entry name" value="RIBOSOMAL BIOGENESIS PROTEIN LAS1L"/>
    <property type="match status" value="1"/>
</dbReference>
<dbReference type="GO" id="GO:0090730">
    <property type="term" value="C:Las1 complex"/>
    <property type="evidence" value="ECO:0007669"/>
    <property type="project" value="InterPro"/>
</dbReference>
<dbReference type="InterPro" id="IPR007174">
    <property type="entry name" value="Las1"/>
</dbReference>
<accession>A0A1G4MHF2</accession>
<dbReference type="PANTHER" id="PTHR15002:SF0">
    <property type="entry name" value="RIBOSOMAL BIOGENESIS PROTEIN LAS1L"/>
    <property type="match status" value="1"/>
</dbReference>
<reference evidence="1 2" key="1">
    <citation type="submission" date="2016-03" db="EMBL/GenBank/DDBJ databases">
        <authorList>
            <person name="Devillers H."/>
        </authorList>
    </citation>
    <scope>NUCLEOTIDE SEQUENCE [LARGE SCALE GENOMIC DNA]</scope>
    <source>
        <strain evidence="1">CBS 6772</strain>
    </source>
</reference>
<organism evidence="1 2">
    <name type="scientific">Lachancea fermentati</name>
    <name type="common">Zygosaccharomyces fermentati</name>
    <dbReference type="NCBI Taxonomy" id="4955"/>
    <lineage>
        <taxon>Eukaryota</taxon>
        <taxon>Fungi</taxon>
        <taxon>Dikarya</taxon>
        <taxon>Ascomycota</taxon>
        <taxon>Saccharomycotina</taxon>
        <taxon>Saccharomycetes</taxon>
        <taxon>Saccharomycetales</taxon>
        <taxon>Saccharomycetaceae</taxon>
        <taxon>Lachancea</taxon>
    </lineage>
</organism>